<dbReference type="SUPFAM" id="SSF53474">
    <property type="entry name" value="alpha/beta-Hydrolases"/>
    <property type="match status" value="1"/>
</dbReference>
<name>A0A0M4TBF4_9BACT</name>
<dbReference type="PATRIC" id="fig|199.248.peg.977"/>
<dbReference type="Pfam" id="PF00756">
    <property type="entry name" value="Esterase"/>
    <property type="match status" value="1"/>
</dbReference>
<evidence type="ECO:0000256" key="3">
    <source>
        <dbReference type="SAM" id="SignalP"/>
    </source>
</evidence>
<comment type="similarity">
    <text evidence="1">Belongs to the esterase D family.</text>
</comment>
<dbReference type="GeneID" id="28662620"/>
<dbReference type="KEGG" id="ccoc:CCON33237_0943"/>
<evidence type="ECO:0000313" key="4">
    <source>
        <dbReference type="EMBL" id="ALF47624.1"/>
    </source>
</evidence>
<sequence length="275" mass="30963">MVRAFKFLLFTLGVTQTLHAGPSQTPEPLSQKAASKFEISTFKMSANDEIYKIFTAKLKGQNEFKNVLFLLDANAQFNMILNEFDGKAAPLIIGIGYDTDKSYEVEKRTRDLTPKAKGEEFDKGGGADAFYYFLTRNLVPLIDEKFNVQGSQKSLYGHSFGGLFTLYAMLKNEGIFSNFFIASPSLWWGESEILKQNVSEGKFKEKLKAKFVFLSVGELEKRKGKTDKPGILKTSDLAQILKQSGVNSHFEFYKGQTHGSVIPLNLKELLKYLKD</sequence>
<keyword evidence="3" id="KW-0732">Signal</keyword>
<dbReference type="PANTHER" id="PTHR40841:SF2">
    <property type="entry name" value="SIDEROPHORE-DEGRADING ESTERASE (EUROFUNG)"/>
    <property type="match status" value="1"/>
</dbReference>
<dbReference type="Proteomes" id="UP000066049">
    <property type="component" value="Chromosome"/>
</dbReference>
<protein>
    <submittedName>
        <fullName evidence="4">Alpha/beta hydrolase family protein</fullName>
    </submittedName>
</protein>
<feature type="signal peptide" evidence="3">
    <location>
        <begin position="1"/>
        <end position="20"/>
    </location>
</feature>
<dbReference type="EMBL" id="CP012541">
    <property type="protein sequence ID" value="ALF47624.1"/>
    <property type="molecule type" value="Genomic_DNA"/>
</dbReference>
<dbReference type="InterPro" id="IPR052558">
    <property type="entry name" value="Siderophore_Hydrolase_D"/>
</dbReference>
<proteinExistence type="inferred from homology"/>
<dbReference type="AlphaFoldDB" id="A0A0M4TBF4"/>
<organism evidence="4 5">
    <name type="scientific">Campylobacter concisus</name>
    <dbReference type="NCBI Taxonomy" id="199"/>
    <lineage>
        <taxon>Bacteria</taxon>
        <taxon>Pseudomonadati</taxon>
        <taxon>Campylobacterota</taxon>
        <taxon>Epsilonproteobacteria</taxon>
        <taxon>Campylobacterales</taxon>
        <taxon>Campylobacteraceae</taxon>
        <taxon>Campylobacter</taxon>
    </lineage>
</organism>
<evidence type="ECO:0000256" key="1">
    <source>
        <dbReference type="ARBA" id="ARBA00005622"/>
    </source>
</evidence>
<accession>A0A0M4TBF4</accession>
<dbReference type="InterPro" id="IPR029058">
    <property type="entry name" value="AB_hydrolase_fold"/>
</dbReference>
<dbReference type="InterPro" id="IPR000801">
    <property type="entry name" value="Esterase-like"/>
</dbReference>
<dbReference type="Gene3D" id="3.40.50.1820">
    <property type="entry name" value="alpha/beta hydrolase"/>
    <property type="match status" value="1"/>
</dbReference>
<evidence type="ECO:0000313" key="5">
    <source>
        <dbReference type="Proteomes" id="UP000066049"/>
    </source>
</evidence>
<dbReference type="GO" id="GO:0016788">
    <property type="term" value="F:hydrolase activity, acting on ester bonds"/>
    <property type="evidence" value="ECO:0007669"/>
    <property type="project" value="TreeGrafter"/>
</dbReference>
<evidence type="ECO:0000256" key="2">
    <source>
        <dbReference type="ARBA" id="ARBA00022801"/>
    </source>
</evidence>
<dbReference type="RefSeq" id="WP_054196625.1">
    <property type="nucleotide sequence ID" value="NZ_CP012541.1"/>
</dbReference>
<reference evidence="5" key="1">
    <citation type="submission" date="2015-08" db="EMBL/GenBank/DDBJ databases">
        <title>Comparative genomics of the Campylobacter concisus group.</title>
        <authorList>
            <person name="Miller W.G."/>
            <person name="Yee E."/>
            <person name="Chapman M.H."/>
            <person name="Huynh S."/>
            <person name="Bono J.L."/>
            <person name="On S.L.W."/>
            <person name="St Leger J."/>
            <person name="Foster G."/>
            <person name="Parker C.T."/>
        </authorList>
    </citation>
    <scope>NUCLEOTIDE SEQUENCE [LARGE SCALE GENOMIC DNA]</scope>
    <source>
        <strain evidence="5">ATCC 33237</strain>
    </source>
</reference>
<dbReference type="PANTHER" id="PTHR40841">
    <property type="entry name" value="SIDEROPHORE TRIACETYLFUSARININE C ESTERASE"/>
    <property type="match status" value="1"/>
</dbReference>
<gene>
    <name evidence="4" type="ORF">CCON33237_0943</name>
</gene>
<feature type="chain" id="PRO_5005802188" evidence="3">
    <location>
        <begin position="21"/>
        <end position="275"/>
    </location>
</feature>
<keyword evidence="2 4" id="KW-0378">Hydrolase</keyword>